<feature type="transmembrane region" description="Helical" evidence="9">
    <location>
        <begin position="114"/>
        <end position="133"/>
    </location>
</feature>
<feature type="transmembrane region" description="Helical" evidence="9">
    <location>
        <begin position="87"/>
        <end position="107"/>
    </location>
</feature>
<dbReference type="SUPFAM" id="SSF103473">
    <property type="entry name" value="MFS general substrate transporter"/>
    <property type="match status" value="1"/>
</dbReference>
<keyword evidence="3" id="KW-0813">Transport</keyword>
<comment type="similarity">
    <text evidence="2">Belongs to the major facilitator superfamily. EmrB family.</text>
</comment>
<dbReference type="InterPro" id="IPR004638">
    <property type="entry name" value="EmrB-like"/>
</dbReference>
<feature type="transmembrane region" description="Helical" evidence="9">
    <location>
        <begin position="344"/>
        <end position="361"/>
    </location>
</feature>
<feature type="transmembrane region" description="Helical" evidence="9">
    <location>
        <begin position="145"/>
        <end position="165"/>
    </location>
</feature>
<dbReference type="RefSeq" id="WP_344307696.1">
    <property type="nucleotide sequence ID" value="NZ_BAAANY010000003.1"/>
</dbReference>
<organism evidence="11 12">
    <name type="scientific">Fodinicola feengrottensis</name>
    <dbReference type="NCBI Taxonomy" id="435914"/>
    <lineage>
        <taxon>Bacteria</taxon>
        <taxon>Bacillati</taxon>
        <taxon>Actinomycetota</taxon>
        <taxon>Actinomycetes</taxon>
        <taxon>Mycobacteriales</taxon>
        <taxon>Fodinicola</taxon>
    </lineage>
</organism>
<feature type="transmembrane region" description="Helical" evidence="9">
    <location>
        <begin position="49"/>
        <end position="75"/>
    </location>
</feature>
<feature type="transmembrane region" description="Helical" evidence="9">
    <location>
        <begin position="309"/>
        <end position="332"/>
    </location>
</feature>
<comment type="subcellular location">
    <subcellularLocation>
        <location evidence="1">Cell membrane</location>
        <topology evidence="1">Multi-pass membrane protein</topology>
    </subcellularLocation>
</comment>
<evidence type="ECO:0000259" key="10">
    <source>
        <dbReference type="PROSITE" id="PS50850"/>
    </source>
</evidence>
<comment type="caution">
    <text evidence="11">The sequence shown here is derived from an EMBL/GenBank/DDBJ whole genome shotgun (WGS) entry which is preliminary data.</text>
</comment>
<feature type="transmembrane region" description="Helical" evidence="9">
    <location>
        <begin position="397"/>
        <end position="419"/>
    </location>
</feature>
<evidence type="ECO:0000256" key="6">
    <source>
        <dbReference type="ARBA" id="ARBA00022989"/>
    </source>
</evidence>
<name>A0ABN2G0X5_9ACTN</name>
<feature type="region of interest" description="Disordered" evidence="8">
    <location>
        <begin position="1"/>
        <end position="39"/>
    </location>
</feature>
<dbReference type="EMBL" id="BAAANY010000003">
    <property type="protein sequence ID" value="GAA1663283.1"/>
    <property type="molecule type" value="Genomic_DNA"/>
</dbReference>
<dbReference type="PRINTS" id="PR01036">
    <property type="entry name" value="TCRTETB"/>
</dbReference>
<dbReference type="PROSITE" id="PS50850">
    <property type="entry name" value="MFS"/>
    <property type="match status" value="1"/>
</dbReference>
<feature type="domain" description="Major facilitator superfamily (MFS) profile" evidence="10">
    <location>
        <begin position="49"/>
        <end position="505"/>
    </location>
</feature>
<evidence type="ECO:0000313" key="11">
    <source>
        <dbReference type="EMBL" id="GAA1663283.1"/>
    </source>
</evidence>
<feature type="compositionally biased region" description="Basic and acidic residues" evidence="8">
    <location>
        <begin position="1"/>
        <end position="24"/>
    </location>
</feature>
<feature type="transmembrane region" description="Helical" evidence="9">
    <location>
        <begin position="177"/>
        <end position="197"/>
    </location>
</feature>
<feature type="transmembrane region" description="Helical" evidence="9">
    <location>
        <begin position="266"/>
        <end position="288"/>
    </location>
</feature>
<dbReference type="Gene3D" id="1.20.1250.20">
    <property type="entry name" value="MFS general substrate transporter like domains"/>
    <property type="match status" value="1"/>
</dbReference>
<dbReference type="PANTHER" id="PTHR42718:SF9">
    <property type="entry name" value="MAJOR FACILITATOR SUPERFAMILY MULTIDRUG TRANSPORTER MFSC"/>
    <property type="match status" value="1"/>
</dbReference>
<evidence type="ECO:0000313" key="12">
    <source>
        <dbReference type="Proteomes" id="UP001500618"/>
    </source>
</evidence>
<proteinExistence type="inferred from homology"/>
<feature type="transmembrane region" description="Helical" evidence="9">
    <location>
        <begin position="373"/>
        <end position="391"/>
    </location>
</feature>
<dbReference type="CDD" id="cd17503">
    <property type="entry name" value="MFS_LmrB_MDR_like"/>
    <property type="match status" value="1"/>
</dbReference>
<evidence type="ECO:0000256" key="7">
    <source>
        <dbReference type="ARBA" id="ARBA00023136"/>
    </source>
</evidence>
<evidence type="ECO:0000256" key="5">
    <source>
        <dbReference type="ARBA" id="ARBA00022692"/>
    </source>
</evidence>
<reference evidence="11 12" key="1">
    <citation type="journal article" date="2019" name="Int. J. Syst. Evol. Microbiol.">
        <title>The Global Catalogue of Microorganisms (GCM) 10K type strain sequencing project: providing services to taxonomists for standard genome sequencing and annotation.</title>
        <authorList>
            <consortium name="The Broad Institute Genomics Platform"/>
            <consortium name="The Broad Institute Genome Sequencing Center for Infectious Disease"/>
            <person name="Wu L."/>
            <person name="Ma J."/>
        </authorList>
    </citation>
    <scope>NUCLEOTIDE SEQUENCE [LARGE SCALE GENOMIC DNA]</scope>
    <source>
        <strain evidence="11 12">JCM 14718</strain>
    </source>
</reference>
<keyword evidence="5 9" id="KW-0812">Transmembrane</keyword>
<protein>
    <submittedName>
        <fullName evidence="11">DHA2 family efflux MFS transporter permease subunit</fullName>
    </submittedName>
</protein>
<dbReference type="PANTHER" id="PTHR42718">
    <property type="entry name" value="MAJOR FACILITATOR SUPERFAMILY MULTIDRUG TRANSPORTER MFSC"/>
    <property type="match status" value="1"/>
</dbReference>
<keyword evidence="7 9" id="KW-0472">Membrane</keyword>
<evidence type="ECO:0000256" key="3">
    <source>
        <dbReference type="ARBA" id="ARBA00022448"/>
    </source>
</evidence>
<feature type="transmembrane region" description="Helical" evidence="9">
    <location>
        <begin position="232"/>
        <end position="254"/>
    </location>
</feature>
<evidence type="ECO:0000256" key="1">
    <source>
        <dbReference type="ARBA" id="ARBA00004651"/>
    </source>
</evidence>
<dbReference type="InterPro" id="IPR036259">
    <property type="entry name" value="MFS_trans_sf"/>
</dbReference>
<feature type="transmembrane region" description="Helical" evidence="9">
    <location>
        <begin position="479"/>
        <end position="500"/>
    </location>
</feature>
<sequence length="506" mass="53387">MPTNDTARRTSAARDVDERTEGQRSVDLTTLSDPAVTDPNKMSARDRTVIGVLLVSTFVVLLNETIMSVALPVLMQKLNVDPNTGQWLTAGFLLTMAVIIPITGFLIRRVHTRTLYGIAMVLFSTGTLTAALAPGFPVLLAARFIQASGTAIMMPLLMTTVMTLVPPARRGAVMGNLSIVISVAPAIGPTISGILLNLLGWRAMFWTVLPIALVTLVIGVRQMKNVGEQSHTPIDIPSVILSVFGFGGLVYGLSSIGQTSSAPSVLPLWLPFVVGGVGLTAFVVRQLLLQRTDRALLDLRTFKSRTFTLSSAMMALMMMTLLGTIVLLPIYLQTVLHLEPVVTGLLLLPGGLLMGLLGPVVGRLYDRFGIRKLLVPGAVITSAALWSTTFFTATSPIWLVLVFHLLLSTGLAFVFTPLFTGGLGAVEPKLYSYGSAIFATTQQLAGAAGVALLVAILSVRSAALAGAGANAIESTAGGIHTAFLVAAIVSLVAIFGAFLIKTPAND</sequence>
<evidence type="ECO:0000256" key="8">
    <source>
        <dbReference type="SAM" id="MobiDB-lite"/>
    </source>
</evidence>
<keyword evidence="12" id="KW-1185">Reference proteome</keyword>
<evidence type="ECO:0000256" key="2">
    <source>
        <dbReference type="ARBA" id="ARBA00008537"/>
    </source>
</evidence>
<feature type="transmembrane region" description="Helical" evidence="9">
    <location>
        <begin position="431"/>
        <end position="459"/>
    </location>
</feature>
<dbReference type="Proteomes" id="UP001500618">
    <property type="component" value="Unassembled WGS sequence"/>
</dbReference>
<gene>
    <name evidence="11" type="ORF">GCM10009765_10940</name>
</gene>
<evidence type="ECO:0000256" key="4">
    <source>
        <dbReference type="ARBA" id="ARBA00022475"/>
    </source>
</evidence>
<accession>A0ABN2G0X5</accession>
<dbReference type="Gene3D" id="1.20.1720.10">
    <property type="entry name" value="Multidrug resistance protein D"/>
    <property type="match status" value="1"/>
</dbReference>
<evidence type="ECO:0000256" key="9">
    <source>
        <dbReference type="SAM" id="Phobius"/>
    </source>
</evidence>
<keyword evidence="4" id="KW-1003">Cell membrane</keyword>
<keyword evidence="6 9" id="KW-1133">Transmembrane helix</keyword>
<feature type="transmembrane region" description="Helical" evidence="9">
    <location>
        <begin position="203"/>
        <end position="220"/>
    </location>
</feature>
<dbReference type="InterPro" id="IPR011701">
    <property type="entry name" value="MFS"/>
</dbReference>
<dbReference type="InterPro" id="IPR020846">
    <property type="entry name" value="MFS_dom"/>
</dbReference>
<dbReference type="NCBIfam" id="TIGR00711">
    <property type="entry name" value="efflux_EmrB"/>
    <property type="match status" value="1"/>
</dbReference>
<dbReference type="Pfam" id="PF07690">
    <property type="entry name" value="MFS_1"/>
    <property type="match status" value="1"/>
</dbReference>